<dbReference type="FunFam" id="2.170.150.20:FF:000001">
    <property type="entry name" value="Peptide methionine sulfoxide reductase MsrB"/>
    <property type="match status" value="1"/>
</dbReference>
<keyword evidence="6" id="KW-0560">Oxidoreductase</keyword>
<sequence length="170" mass="19189">MSIYFCRTLVLTLYLSLIKINLLAQTGEAMDSSIKKTVKSEEEWKRVLSEEEFYLLREKGTERAFTGTYNKYKEAGNYVCAGCSSLLFSSEKKYDSGSGWPSFWEPAEETNITSESDRSLGRIRTEILCTHCGGHLGHVFNDGPDPTGLRYCINSGALHFQKEKSSDNIK</sequence>
<evidence type="ECO:0000256" key="7">
    <source>
        <dbReference type="ARBA" id="ARBA00048488"/>
    </source>
</evidence>
<evidence type="ECO:0000256" key="1">
    <source>
        <dbReference type="ARBA" id="ARBA00001947"/>
    </source>
</evidence>
<dbReference type="PANTHER" id="PTHR10173:SF52">
    <property type="entry name" value="METHIONINE-R-SULFOXIDE REDUCTASE B1"/>
    <property type="match status" value="1"/>
</dbReference>
<dbReference type="GO" id="GO:0005737">
    <property type="term" value="C:cytoplasm"/>
    <property type="evidence" value="ECO:0007669"/>
    <property type="project" value="TreeGrafter"/>
</dbReference>
<dbReference type="GO" id="GO:0033743">
    <property type="term" value="F:peptide-methionine (R)-S-oxide reductase activity"/>
    <property type="evidence" value="ECO:0007669"/>
    <property type="project" value="UniProtKB-EC"/>
</dbReference>
<dbReference type="Gene3D" id="2.170.150.20">
    <property type="entry name" value="Peptide methionine sulfoxide reductase"/>
    <property type="match status" value="1"/>
</dbReference>
<dbReference type="NCBIfam" id="TIGR00357">
    <property type="entry name" value="peptide-methionine (R)-S-oxide reductase MsrB"/>
    <property type="match status" value="1"/>
</dbReference>
<dbReference type="GO" id="GO:0030091">
    <property type="term" value="P:protein repair"/>
    <property type="evidence" value="ECO:0007669"/>
    <property type="project" value="InterPro"/>
</dbReference>
<dbReference type="EMBL" id="UINC01000896">
    <property type="protein sequence ID" value="SUZ62904.1"/>
    <property type="molecule type" value="Genomic_DNA"/>
</dbReference>
<comment type="cofactor">
    <cofactor evidence="1">
        <name>Zn(2+)</name>
        <dbReference type="ChEBI" id="CHEBI:29105"/>
    </cofactor>
</comment>
<evidence type="ECO:0000256" key="3">
    <source>
        <dbReference type="ARBA" id="ARBA00012499"/>
    </source>
</evidence>
<dbReference type="GO" id="GO:0006979">
    <property type="term" value="P:response to oxidative stress"/>
    <property type="evidence" value="ECO:0007669"/>
    <property type="project" value="InterPro"/>
</dbReference>
<reference evidence="9" key="1">
    <citation type="submission" date="2018-05" db="EMBL/GenBank/DDBJ databases">
        <authorList>
            <person name="Lanie J.A."/>
            <person name="Ng W.-L."/>
            <person name="Kazmierczak K.M."/>
            <person name="Andrzejewski T.M."/>
            <person name="Davidsen T.M."/>
            <person name="Wayne K.J."/>
            <person name="Tettelin H."/>
            <person name="Glass J.I."/>
            <person name="Rusch D."/>
            <person name="Podicherti R."/>
            <person name="Tsui H.-C.T."/>
            <person name="Winkler M.E."/>
        </authorList>
    </citation>
    <scope>NUCLEOTIDE SEQUENCE</scope>
</reference>
<keyword evidence="5" id="KW-0862">Zinc</keyword>
<name>A0A381P8H0_9ZZZZ</name>
<evidence type="ECO:0000259" key="8">
    <source>
        <dbReference type="PROSITE" id="PS51790"/>
    </source>
</evidence>
<comment type="similarity">
    <text evidence="2">Belongs to the MsrB Met sulfoxide reductase family.</text>
</comment>
<dbReference type="SUPFAM" id="SSF51316">
    <property type="entry name" value="Mss4-like"/>
    <property type="match status" value="1"/>
</dbReference>
<dbReference type="InterPro" id="IPR002579">
    <property type="entry name" value="Met_Sox_Rdtase_MsrB_dom"/>
</dbReference>
<dbReference type="EC" id="1.8.4.12" evidence="3"/>
<evidence type="ECO:0000256" key="4">
    <source>
        <dbReference type="ARBA" id="ARBA00022723"/>
    </source>
</evidence>
<feature type="domain" description="MsrB" evidence="8">
    <location>
        <begin position="41"/>
        <end position="163"/>
    </location>
</feature>
<evidence type="ECO:0000256" key="2">
    <source>
        <dbReference type="ARBA" id="ARBA00007174"/>
    </source>
</evidence>
<gene>
    <name evidence="9" type="ORF">METZ01_LOCUS15758</name>
</gene>
<accession>A0A381P8H0</accession>
<protein>
    <recommendedName>
        <fullName evidence="3">peptide-methionine (R)-S-oxide reductase</fullName>
        <ecNumber evidence="3">1.8.4.12</ecNumber>
    </recommendedName>
</protein>
<comment type="catalytic activity">
    <reaction evidence="7">
        <text>L-methionyl-[protein] + [thioredoxin]-disulfide + H2O = L-methionyl-(R)-S-oxide-[protein] + [thioredoxin]-dithiol</text>
        <dbReference type="Rhea" id="RHEA:24164"/>
        <dbReference type="Rhea" id="RHEA-COMP:10698"/>
        <dbReference type="Rhea" id="RHEA-COMP:10700"/>
        <dbReference type="Rhea" id="RHEA-COMP:12313"/>
        <dbReference type="Rhea" id="RHEA-COMP:12314"/>
        <dbReference type="ChEBI" id="CHEBI:15377"/>
        <dbReference type="ChEBI" id="CHEBI:16044"/>
        <dbReference type="ChEBI" id="CHEBI:29950"/>
        <dbReference type="ChEBI" id="CHEBI:45764"/>
        <dbReference type="ChEBI" id="CHEBI:50058"/>
        <dbReference type="EC" id="1.8.4.12"/>
    </reaction>
</comment>
<dbReference type="GO" id="GO:0046872">
    <property type="term" value="F:metal ion binding"/>
    <property type="evidence" value="ECO:0007669"/>
    <property type="project" value="UniProtKB-KW"/>
</dbReference>
<keyword evidence="4" id="KW-0479">Metal-binding</keyword>
<dbReference type="PROSITE" id="PS51790">
    <property type="entry name" value="MSRB"/>
    <property type="match status" value="1"/>
</dbReference>
<evidence type="ECO:0000313" key="9">
    <source>
        <dbReference type="EMBL" id="SUZ62904.1"/>
    </source>
</evidence>
<dbReference type="InterPro" id="IPR028427">
    <property type="entry name" value="Met_Sox_Rdtase_MsrB"/>
</dbReference>
<dbReference type="AlphaFoldDB" id="A0A381P8H0"/>
<dbReference type="Pfam" id="PF01641">
    <property type="entry name" value="SelR"/>
    <property type="match status" value="1"/>
</dbReference>
<evidence type="ECO:0000256" key="6">
    <source>
        <dbReference type="ARBA" id="ARBA00023002"/>
    </source>
</evidence>
<organism evidence="9">
    <name type="scientific">marine metagenome</name>
    <dbReference type="NCBI Taxonomy" id="408172"/>
    <lineage>
        <taxon>unclassified sequences</taxon>
        <taxon>metagenomes</taxon>
        <taxon>ecological metagenomes</taxon>
    </lineage>
</organism>
<evidence type="ECO:0000256" key="5">
    <source>
        <dbReference type="ARBA" id="ARBA00022833"/>
    </source>
</evidence>
<dbReference type="PANTHER" id="PTHR10173">
    <property type="entry name" value="METHIONINE SULFOXIDE REDUCTASE"/>
    <property type="match status" value="1"/>
</dbReference>
<dbReference type="InterPro" id="IPR011057">
    <property type="entry name" value="Mss4-like_sf"/>
</dbReference>
<proteinExistence type="inferred from homology"/>